<dbReference type="Gene3D" id="2.60.120.620">
    <property type="entry name" value="q2cbj1_9rhob like domain"/>
    <property type="match status" value="1"/>
</dbReference>
<reference evidence="1" key="1">
    <citation type="submission" date="2023-08" db="EMBL/GenBank/DDBJ databases">
        <authorList>
            <person name="Audoor S."/>
            <person name="Bilcke G."/>
        </authorList>
    </citation>
    <scope>NUCLEOTIDE SEQUENCE</scope>
</reference>
<dbReference type="PANTHER" id="PTHR33099">
    <property type="entry name" value="FE2OG DIOXYGENASE DOMAIN-CONTAINING PROTEIN"/>
    <property type="match status" value="1"/>
</dbReference>
<proteinExistence type="predicted"/>
<accession>A0AAD2G757</accession>
<gene>
    <name evidence="1" type="ORF">CYCCA115_LOCUS21101</name>
</gene>
<protein>
    <submittedName>
        <fullName evidence="1">Uncharacterized protein</fullName>
    </submittedName>
</protein>
<dbReference type="AlphaFoldDB" id="A0AAD2G757"/>
<sequence length="559" mass="62774">MKKNEVGATLEDVRKALLSKDFGSAGDIWSGGETELLPVAPGLCVAGVGKIPLPLTTTTVDELKSVCLPITGGIRANKMEGAKNAVREVNADQVTLENPLWDNAMHQLTRKVASDLGANASFVSARLEKLVLYEPGDCTHQNQHSELEAGSFASLMVQLPSDYVGGSILVSHNGREKEFTMDSTNQAPNQCHFVAHYSDCDKEVLRIESGYRLALIYSLRYSGKETSEPSAKDIKEGVFISLLRKLRKPESLFAVPLDQKYDNSSFERLATGALQGSDRALSDRILRVDGWETAICKLERIGTYHGEDGDRCFEWDQYGAEYETSLKEIIDDDEAYYSYHDLFVEQLKLDSVGEDWAILATDDGIDKIWEEVDSTELEYTSRTEASMETTYHAYVLVAFSLNNLFEQVCRHDLDNAIELIEDDPCLLDRALAYLEGEKPTLSQRHLLPFHELVQRNHSENGRYWPDIDVMFRRLDTSAIPPDEVVEFISSLVKSPGRCDKTNAIYDYVDSLCSIAKHSDSLKLWKLKRSLVWEHRQVPQPDGQPAPKRIRPASEVIVIE</sequence>
<name>A0AAD2G757_9STRA</name>
<comment type="caution">
    <text evidence="1">The sequence shown here is derived from an EMBL/GenBank/DDBJ whole genome shotgun (WGS) entry which is preliminary data.</text>
</comment>
<dbReference type="PANTHER" id="PTHR33099:SF7">
    <property type="entry name" value="MYND-TYPE DOMAIN-CONTAINING PROTEIN"/>
    <property type="match status" value="1"/>
</dbReference>
<organism evidence="1 2">
    <name type="scientific">Cylindrotheca closterium</name>
    <dbReference type="NCBI Taxonomy" id="2856"/>
    <lineage>
        <taxon>Eukaryota</taxon>
        <taxon>Sar</taxon>
        <taxon>Stramenopiles</taxon>
        <taxon>Ochrophyta</taxon>
        <taxon>Bacillariophyta</taxon>
        <taxon>Bacillariophyceae</taxon>
        <taxon>Bacillariophycidae</taxon>
        <taxon>Bacillariales</taxon>
        <taxon>Bacillariaceae</taxon>
        <taxon>Cylindrotheca</taxon>
    </lineage>
</organism>
<keyword evidence="2" id="KW-1185">Reference proteome</keyword>
<dbReference type="Proteomes" id="UP001295423">
    <property type="component" value="Unassembled WGS sequence"/>
</dbReference>
<evidence type="ECO:0000313" key="2">
    <source>
        <dbReference type="Proteomes" id="UP001295423"/>
    </source>
</evidence>
<evidence type="ECO:0000313" key="1">
    <source>
        <dbReference type="EMBL" id="CAJ1965409.1"/>
    </source>
</evidence>
<dbReference type="EMBL" id="CAKOGP040002202">
    <property type="protein sequence ID" value="CAJ1965409.1"/>
    <property type="molecule type" value="Genomic_DNA"/>
</dbReference>